<evidence type="ECO:0000313" key="1">
    <source>
        <dbReference type="EMBL" id="MCY9528543.1"/>
    </source>
</evidence>
<organism evidence="1 2">
    <name type="scientific">Paenibacillus alvei</name>
    <name type="common">Bacillus alvei</name>
    <dbReference type="NCBI Taxonomy" id="44250"/>
    <lineage>
        <taxon>Bacteria</taxon>
        <taxon>Bacillati</taxon>
        <taxon>Bacillota</taxon>
        <taxon>Bacilli</taxon>
        <taxon>Bacillales</taxon>
        <taxon>Paenibacillaceae</taxon>
        <taxon>Paenibacillus</taxon>
    </lineage>
</organism>
<name>A0ABT4E7T6_PAEAL</name>
<protein>
    <submittedName>
        <fullName evidence="1">Uncharacterized protein</fullName>
    </submittedName>
</protein>
<proteinExistence type="predicted"/>
<comment type="caution">
    <text evidence="1">The sequence shown here is derived from an EMBL/GenBank/DDBJ whole genome shotgun (WGS) entry which is preliminary data.</text>
</comment>
<dbReference type="Proteomes" id="UP001527090">
    <property type="component" value="Unassembled WGS sequence"/>
</dbReference>
<dbReference type="RefSeq" id="WP_268631724.1">
    <property type="nucleotide sequence ID" value="NZ_JAMDLY010000005.1"/>
</dbReference>
<reference evidence="1 2" key="1">
    <citation type="submission" date="2022-05" db="EMBL/GenBank/DDBJ databases">
        <title>Genome Sequencing of Bee-Associated Microbes.</title>
        <authorList>
            <person name="Dunlap C."/>
        </authorList>
    </citation>
    <scope>NUCLEOTIDE SEQUENCE [LARGE SCALE GENOMIC DNA]</scope>
    <source>
        <strain evidence="1 2">NRRL NRS-750</strain>
    </source>
</reference>
<evidence type="ECO:0000313" key="2">
    <source>
        <dbReference type="Proteomes" id="UP001527090"/>
    </source>
</evidence>
<dbReference type="EMBL" id="JAMDLY010000005">
    <property type="protein sequence ID" value="MCY9528543.1"/>
    <property type="molecule type" value="Genomic_DNA"/>
</dbReference>
<accession>A0ABT4E7T6</accession>
<gene>
    <name evidence="1" type="ORF">M5X04_04230</name>
</gene>
<keyword evidence="2" id="KW-1185">Reference proteome</keyword>
<sequence>MNLYTYVKNNPLKYLDPTGHIEFSVGDKEALLRYQSIFSVGQKEKNLLMMQSSHDAANYLRLNYESRVDRTNFFKDGIVYKSITKDMYNELLFGNAKEVPLLDDPLFYVFDGTFALAYKGVAKLAAKTMGKKSVDQTTEYLLKLDLQRFAAKKDLKMVNDAAKKVGVDRNKFGEYIHQLKKEFNMKANDNFSWDDLLDFANELKNMTKK</sequence>